<feature type="compositionally biased region" description="Low complexity" evidence="1">
    <location>
        <begin position="99"/>
        <end position="115"/>
    </location>
</feature>
<gene>
    <name evidence="2" type="ORF">PXEA_LOCUS12159</name>
</gene>
<dbReference type="Proteomes" id="UP000784294">
    <property type="component" value="Unassembled WGS sequence"/>
</dbReference>
<evidence type="ECO:0000313" key="2">
    <source>
        <dbReference type="EMBL" id="VEL18719.1"/>
    </source>
</evidence>
<feature type="compositionally biased region" description="Polar residues" evidence="1">
    <location>
        <begin position="62"/>
        <end position="77"/>
    </location>
</feature>
<evidence type="ECO:0000313" key="3">
    <source>
        <dbReference type="Proteomes" id="UP000784294"/>
    </source>
</evidence>
<dbReference type="AlphaFoldDB" id="A0A448WRX4"/>
<dbReference type="EMBL" id="CAAALY010038343">
    <property type="protein sequence ID" value="VEL18719.1"/>
    <property type="molecule type" value="Genomic_DNA"/>
</dbReference>
<sequence>DTRRRDDNLFWQEEKANENDCAEDEDWWVTGTDETGDIWVNEQTAVEPQLALKSADLRHDSSTSAFKPKSNSHQPSSLLPVLKDVVALEPNPNKLSQRSTLSSHHTTSHPSTNPTKVTTLVESESLRVALSSDCVEPADWGWEQASYGDDIRSATNTKRGNLATSSVGLRHSPEAKAYCTPKSVANSTSSDRAGKSTAGLDLSWNADSFFSDFQANLPKERSKVTPKHTPIDGTIPATEAKQFSQGPVPAKQVTYSSATSKESINKPMQSRKSTPQKDNDDWGNW</sequence>
<reference evidence="2" key="1">
    <citation type="submission" date="2018-11" db="EMBL/GenBank/DDBJ databases">
        <authorList>
            <consortium name="Pathogen Informatics"/>
        </authorList>
    </citation>
    <scope>NUCLEOTIDE SEQUENCE</scope>
</reference>
<evidence type="ECO:0000256" key="1">
    <source>
        <dbReference type="SAM" id="MobiDB-lite"/>
    </source>
</evidence>
<feature type="region of interest" description="Disordered" evidence="1">
    <location>
        <begin position="219"/>
        <end position="285"/>
    </location>
</feature>
<protein>
    <submittedName>
        <fullName evidence="2">Uncharacterized protein</fullName>
    </submittedName>
</protein>
<proteinExistence type="predicted"/>
<keyword evidence="3" id="KW-1185">Reference proteome</keyword>
<accession>A0A448WRX4</accession>
<feature type="compositionally biased region" description="Basic and acidic residues" evidence="1">
    <location>
        <begin position="275"/>
        <end position="285"/>
    </location>
</feature>
<comment type="caution">
    <text evidence="2">The sequence shown here is derived from an EMBL/GenBank/DDBJ whole genome shotgun (WGS) entry which is preliminary data.</text>
</comment>
<feature type="region of interest" description="Disordered" evidence="1">
    <location>
        <begin position="56"/>
        <end position="116"/>
    </location>
</feature>
<name>A0A448WRX4_9PLAT</name>
<feature type="non-terminal residue" evidence="2">
    <location>
        <position position="1"/>
    </location>
</feature>
<feature type="compositionally biased region" description="Polar residues" evidence="1">
    <location>
        <begin position="253"/>
        <end position="273"/>
    </location>
</feature>
<organism evidence="2 3">
    <name type="scientific">Protopolystoma xenopodis</name>
    <dbReference type="NCBI Taxonomy" id="117903"/>
    <lineage>
        <taxon>Eukaryota</taxon>
        <taxon>Metazoa</taxon>
        <taxon>Spiralia</taxon>
        <taxon>Lophotrochozoa</taxon>
        <taxon>Platyhelminthes</taxon>
        <taxon>Monogenea</taxon>
        <taxon>Polyopisthocotylea</taxon>
        <taxon>Polystomatidea</taxon>
        <taxon>Polystomatidae</taxon>
        <taxon>Protopolystoma</taxon>
    </lineage>
</organism>